<dbReference type="AlphaFoldDB" id="A0AA39XZD2"/>
<proteinExistence type="predicted"/>
<accession>A0AA39XZD2</accession>
<evidence type="ECO:0000313" key="2">
    <source>
        <dbReference type="EMBL" id="KAK0642909.1"/>
    </source>
</evidence>
<comment type="caution">
    <text evidence="2">The sequence shown here is derived from an EMBL/GenBank/DDBJ whole genome shotgun (WGS) entry which is preliminary data.</text>
</comment>
<dbReference type="Pfam" id="PF06985">
    <property type="entry name" value="HET"/>
    <property type="match status" value="1"/>
</dbReference>
<protein>
    <submittedName>
        <fullName evidence="2">Heterokaryon incompatibility protein-domain-containing protein</fullName>
    </submittedName>
</protein>
<name>A0AA39XZD2_9PEZI</name>
<organism evidence="2 3">
    <name type="scientific">Cercophora newfieldiana</name>
    <dbReference type="NCBI Taxonomy" id="92897"/>
    <lineage>
        <taxon>Eukaryota</taxon>
        <taxon>Fungi</taxon>
        <taxon>Dikarya</taxon>
        <taxon>Ascomycota</taxon>
        <taxon>Pezizomycotina</taxon>
        <taxon>Sordariomycetes</taxon>
        <taxon>Sordariomycetidae</taxon>
        <taxon>Sordariales</taxon>
        <taxon>Lasiosphaeriaceae</taxon>
        <taxon>Cercophora</taxon>
    </lineage>
</organism>
<keyword evidence="3" id="KW-1185">Reference proteome</keyword>
<dbReference type="InterPro" id="IPR010730">
    <property type="entry name" value="HET"/>
</dbReference>
<reference evidence="2" key="1">
    <citation type="submission" date="2023-06" db="EMBL/GenBank/DDBJ databases">
        <title>Genome-scale phylogeny and comparative genomics of the fungal order Sordariales.</title>
        <authorList>
            <consortium name="Lawrence Berkeley National Laboratory"/>
            <person name="Hensen N."/>
            <person name="Bonometti L."/>
            <person name="Westerberg I."/>
            <person name="Brannstrom I.O."/>
            <person name="Guillou S."/>
            <person name="Cros-Aarteil S."/>
            <person name="Calhoun S."/>
            <person name="Haridas S."/>
            <person name="Kuo A."/>
            <person name="Mondo S."/>
            <person name="Pangilinan J."/>
            <person name="Riley R."/>
            <person name="Labutti K."/>
            <person name="Andreopoulos B."/>
            <person name="Lipzen A."/>
            <person name="Chen C."/>
            <person name="Yanf M."/>
            <person name="Daum C."/>
            <person name="Ng V."/>
            <person name="Clum A."/>
            <person name="Steindorff A."/>
            <person name="Ohm R."/>
            <person name="Martin F."/>
            <person name="Silar P."/>
            <person name="Natvig D."/>
            <person name="Lalanne C."/>
            <person name="Gautier V."/>
            <person name="Ament-Velasquez S.L."/>
            <person name="Kruys A."/>
            <person name="Hutchinson M.I."/>
            <person name="Powell A.J."/>
            <person name="Barry K."/>
            <person name="Miller A.N."/>
            <person name="Grigoriev I.V."/>
            <person name="Debuchy R."/>
            <person name="Gladieux P."/>
            <person name="Thoren M.H."/>
            <person name="Johannesson H."/>
        </authorList>
    </citation>
    <scope>NUCLEOTIDE SEQUENCE</scope>
    <source>
        <strain evidence="2">SMH2532-1</strain>
    </source>
</reference>
<dbReference type="PANTHER" id="PTHR33112:SF1">
    <property type="entry name" value="HETEROKARYON INCOMPATIBILITY DOMAIN-CONTAINING PROTEIN"/>
    <property type="match status" value="1"/>
</dbReference>
<gene>
    <name evidence="2" type="ORF">B0T16DRAFT_173954</name>
</gene>
<dbReference type="PANTHER" id="PTHR33112">
    <property type="entry name" value="DOMAIN PROTEIN, PUTATIVE-RELATED"/>
    <property type="match status" value="1"/>
</dbReference>
<dbReference type="EMBL" id="JAULSV010000005">
    <property type="protein sequence ID" value="KAK0642909.1"/>
    <property type="molecule type" value="Genomic_DNA"/>
</dbReference>
<feature type="domain" description="Heterokaryon incompatibility" evidence="1">
    <location>
        <begin position="256"/>
        <end position="398"/>
    </location>
</feature>
<evidence type="ECO:0000259" key="1">
    <source>
        <dbReference type="Pfam" id="PF06985"/>
    </source>
</evidence>
<dbReference type="Proteomes" id="UP001174936">
    <property type="component" value="Unassembled WGS sequence"/>
</dbReference>
<sequence>MVLETVAQQHGLPLQLTQRVLTHRLTLFAPRDENESVTNALKRKYDDLEDPSTASPAISRPTVPRTNMCEDCQEIDFDKILSGEEVNVGIRFRTLPRNRCPLCFMLFKSWSSLDRQHSQRNGQRSSSDVLIGHPLLGGGRCISKIGMEMEYWYRVPGSPRVLAVHGRGKDDPEAAHESSSDELGHLIIMDANEPPSPLVPRPIPTRFDPEPVAAWIGYCDTYHSGICGHVGEPLKLLQLVDCQSLLVVEAPRNAKYIALSYVWKASGSTCETTIDTQNYNMKPLPSPLPLVVRDAIHVTNALGYRYLWIDKFCIDQNNAARKHVQIRHMDAVYEMADITIIAAAGNDEDFGLPGASIQPRVSQPVAHCNNISVISSMRDPHKSIRDSRWNSRGWTFQEAVLSRRRLVFTNEQVYFECNAMSHCESFESSDKLHIDTEGTTKGSTRPGIFRTLNPSKLPLKLSFNKYLANIEQYTSRQLSYEEDSLNAFRGIMQRFSETKPPIHQIFGIPIPLTDNPSEMNDSFVYALGWCHKHSCWDAAKSPSRRVMFPSWSWAGWGGEVSFLKRHEIQREGRFIPEVTVLSPPLESVCAELSNALDLFSGSVSTEPEELVLEGFTINPQVFTSCTSLELFLSAGASNEADFKSRLRHDQTIRCLSLGRFQRHQLIIMVLEKAPNRNDEAYSRIGMFQVRTLFFSSSNFGDLGQNLSRPKKGVYKIV</sequence>
<evidence type="ECO:0000313" key="3">
    <source>
        <dbReference type="Proteomes" id="UP001174936"/>
    </source>
</evidence>